<dbReference type="PIRSF" id="PIRSF004750">
    <property type="entry name" value="Nitrile_oxidored_YqcD_prd"/>
    <property type="match status" value="1"/>
</dbReference>
<keyword evidence="1 5" id="KW-0963">Cytoplasm</keyword>
<comment type="similarity">
    <text evidence="5">Belongs to the GTP cyclohydrolase I family. QueF type 2 subfamily.</text>
</comment>
<dbReference type="InterPro" id="IPR029139">
    <property type="entry name" value="QueF_N"/>
</dbReference>
<dbReference type="PANTHER" id="PTHR34354">
    <property type="entry name" value="NADPH-DEPENDENT 7-CYANO-7-DEAZAGUANINE REDUCTASE"/>
    <property type="match status" value="1"/>
</dbReference>
<dbReference type="InterPro" id="IPR016428">
    <property type="entry name" value="QueF_type2"/>
</dbReference>
<protein>
    <recommendedName>
        <fullName evidence="5">NADPH-dependent 7-cyano-7-deazaguanine reductase</fullName>
        <ecNumber evidence="5">1.7.1.13</ecNumber>
    </recommendedName>
    <alternativeName>
        <fullName evidence="5">7-cyano-7-carbaguanine reductase</fullName>
    </alternativeName>
    <alternativeName>
        <fullName evidence="5">NADPH-dependent nitrile oxidoreductase</fullName>
    </alternativeName>
    <alternativeName>
        <fullName evidence="5">PreQ(0) reductase</fullName>
    </alternativeName>
</protein>
<evidence type="ECO:0000256" key="4">
    <source>
        <dbReference type="ARBA" id="ARBA00023002"/>
    </source>
</evidence>
<evidence type="ECO:0000256" key="3">
    <source>
        <dbReference type="ARBA" id="ARBA00022857"/>
    </source>
</evidence>
<dbReference type="HAMAP" id="MF_00817">
    <property type="entry name" value="QueF_type2"/>
    <property type="match status" value="1"/>
</dbReference>
<feature type="binding site" evidence="5">
    <location>
        <begin position="90"/>
        <end position="91"/>
    </location>
    <ligand>
        <name>NADPH</name>
        <dbReference type="ChEBI" id="CHEBI:57783"/>
    </ligand>
</feature>
<name>A0A3E0TPK3_9GAMM</name>
<feature type="binding site" evidence="5">
    <location>
        <begin position="230"/>
        <end position="231"/>
    </location>
    <ligand>
        <name>substrate</name>
    </ligand>
</feature>
<comment type="pathway">
    <text evidence="5">tRNA modification; tRNA-queuosine biosynthesis.</text>
</comment>
<evidence type="ECO:0000259" key="6">
    <source>
        <dbReference type="Pfam" id="PF14819"/>
    </source>
</evidence>
<dbReference type="RefSeq" id="WP_116007596.1">
    <property type="nucleotide sequence ID" value="NZ_QUOU01000001.1"/>
</dbReference>
<dbReference type="Proteomes" id="UP000256478">
    <property type="component" value="Unassembled WGS sequence"/>
</dbReference>
<dbReference type="SUPFAM" id="SSF55620">
    <property type="entry name" value="Tetrahydrobiopterin biosynthesis enzymes-like"/>
    <property type="match status" value="1"/>
</dbReference>
<dbReference type="InterPro" id="IPR029500">
    <property type="entry name" value="QueF"/>
</dbReference>
<evidence type="ECO:0000256" key="5">
    <source>
        <dbReference type="HAMAP-Rule" id="MF_00817"/>
    </source>
</evidence>
<dbReference type="AlphaFoldDB" id="A0A3E0TPK3"/>
<feature type="active site" description="Proton donor" evidence="5">
    <location>
        <position position="198"/>
    </location>
</feature>
<keyword evidence="3 5" id="KW-0521">NADP</keyword>
<feature type="binding site" evidence="5">
    <location>
        <begin position="88"/>
        <end position="90"/>
    </location>
    <ligand>
        <name>substrate</name>
    </ligand>
</feature>
<dbReference type="InterPro" id="IPR050084">
    <property type="entry name" value="NADPH_dep_7-cyano-7-deazaG_red"/>
</dbReference>
<organism evidence="7 8">
    <name type="scientific">Thalassotalea euphylliae</name>
    <dbReference type="NCBI Taxonomy" id="1655234"/>
    <lineage>
        <taxon>Bacteria</taxon>
        <taxon>Pseudomonadati</taxon>
        <taxon>Pseudomonadota</taxon>
        <taxon>Gammaproteobacteria</taxon>
        <taxon>Alteromonadales</taxon>
        <taxon>Colwelliaceae</taxon>
        <taxon>Thalassotalea</taxon>
    </lineage>
</organism>
<dbReference type="NCBIfam" id="TIGR03138">
    <property type="entry name" value="QueF"/>
    <property type="match status" value="1"/>
</dbReference>
<feature type="domain" description="NADPH-dependent 7-cyano-7-deazaguanine reductase N-terminal" evidence="6">
    <location>
        <begin position="21"/>
        <end position="131"/>
    </location>
</feature>
<dbReference type="EC" id="1.7.1.13" evidence="5"/>
<keyword evidence="4 5" id="KW-0560">Oxidoreductase</keyword>
<evidence type="ECO:0000256" key="2">
    <source>
        <dbReference type="ARBA" id="ARBA00022785"/>
    </source>
</evidence>
<dbReference type="OrthoDB" id="9789995at2"/>
<dbReference type="EMBL" id="QUOU01000001">
    <property type="protein sequence ID" value="REL26479.1"/>
    <property type="molecule type" value="Genomic_DNA"/>
</dbReference>
<dbReference type="Pfam" id="PF14819">
    <property type="entry name" value="QueF_N"/>
    <property type="match status" value="1"/>
</dbReference>
<evidence type="ECO:0000313" key="8">
    <source>
        <dbReference type="Proteomes" id="UP000256478"/>
    </source>
</evidence>
<dbReference type="Pfam" id="PF14489">
    <property type="entry name" value="QueF"/>
    <property type="match status" value="1"/>
</dbReference>
<dbReference type="GO" id="GO:0033739">
    <property type="term" value="F:preQ1 synthase activity"/>
    <property type="evidence" value="ECO:0007669"/>
    <property type="project" value="UniProtKB-UniRule"/>
</dbReference>
<evidence type="ECO:0000256" key="1">
    <source>
        <dbReference type="ARBA" id="ARBA00022490"/>
    </source>
</evidence>
<keyword evidence="2 5" id="KW-0671">Queuosine biosynthesis</keyword>
<dbReference type="Gene3D" id="3.30.1130.10">
    <property type="match status" value="2"/>
</dbReference>
<comment type="subcellular location">
    <subcellularLocation>
        <location evidence="5">Cytoplasm</location>
    </subcellularLocation>
</comment>
<comment type="function">
    <text evidence="5">Catalyzes the NADPH-dependent reduction of 7-cyano-7-deazaguanine (preQ0) to 7-aminomethyl-7-deazaguanine (preQ1).</text>
</comment>
<feature type="binding site" evidence="5">
    <location>
        <begin position="259"/>
        <end position="260"/>
    </location>
    <ligand>
        <name>NADPH</name>
        <dbReference type="ChEBI" id="CHEBI:57783"/>
    </ligand>
</feature>
<proteinExistence type="inferred from homology"/>
<feature type="active site" description="Thioimide intermediate" evidence="5">
    <location>
        <position position="191"/>
    </location>
</feature>
<comment type="caution">
    <text evidence="7">The sequence shown here is derived from an EMBL/GenBank/DDBJ whole genome shotgun (WGS) entry which is preliminary data.</text>
</comment>
<dbReference type="InterPro" id="IPR043133">
    <property type="entry name" value="GTP-CH-I_C/QueF"/>
</dbReference>
<evidence type="ECO:0000313" key="7">
    <source>
        <dbReference type="EMBL" id="REL26479.1"/>
    </source>
</evidence>
<dbReference type="PANTHER" id="PTHR34354:SF1">
    <property type="entry name" value="NADPH-DEPENDENT 7-CYANO-7-DEAZAGUANINE REDUCTASE"/>
    <property type="match status" value="1"/>
</dbReference>
<comment type="catalytic activity">
    <reaction evidence="5">
        <text>7-aminomethyl-7-carbaguanine + 2 NADP(+) = 7-cyano-7-carbaguanine + 2 NADPH + 3 H(+)</text>
        <dbReference type="Rhea" id="RHEA:13409"/>
        <dbReference type="ChEBI" id="CHEBI:15378"/>
        <dbReference type="ChEBI" id="CHEBI:45075"/>
        <dbReference type="ChEBI" id="CHEBI:57783"/>
        <dbReference type="ChEBI" id="CHEBI:58349"/>
        <dbReference type="ChEBI" id="CHEBI:58703"/>
        <dbReference type="EC" id="1.7.1.13"/>
    </reaction>
</comment>
<dbReference type="UniPathway" id="UPA00392"/>
<gene>
    <name evidence="5 7" type="primary">queF</name>
    <name evidence="7" type="ORF">DXX93_07710</name>
</gene>
<reference evidence="7 8" key="1">
    <citation type="submission" date="2018-08" db="EMBL/GenBank/DDBJ databases">
        <title>Thalassotalea euphylliae genome.</title>
        <authorList>
            <person name="Summers S."/>
            <person name="Rice S.A."/>
            <person name="Freckelton M.L."/>
            <person name="Nedved B.T."/>
            <person name="Hadfield M.G."/>
        </authorList>
    </citation>
    <scope>NUCLEOTIDE SEQUENCE [LARGE SCALE GENOMIC DNA]</scope>
    <source>
        <strain evidence="7 8">H1</strain>
    </source>
</reference>
<comment type="subunit">
    <text evidence="5">Homodimer.</text>
</comment>
<accession>A0A3E0TPK3</accession>
<dbReference type="GO" id="GO:0005737">
    <property type="term" value="C:cytoplasm"/>
    <property type="evidence" value="ECO:0007669"/>
    <property type="project" value="UniProtKB-SubCell"/>
</dbReference>
<sequence length="283" mass="32323">MAKYQNSDLLEGLTLGKATDYSNQYDPSLLQGVPRSLNRDDLDIDQSKLPFFGEDIWYGYEVSWLNAKGKPVVAVAEFQFPCSSDNLIESKSFKLYLNSFNQTRFDSQAQVIEHMTNDLSKVAGAHATVRLFPVDNCPPLAIAATKATCIDELDVEIEQYQYQPTLLADATDKDKKQVTEQLVSHLLKSNCLITNQPDWASVYISYTGNEIDKEKLLKYLISFRDHNEFHEQCVERIYCDIQQFCNPKYLTVFARYTRRGGLDINPYRSSLPSNAPTSRTLRQ</sequence>
<dbReference type="GO" id="GO:0008616">
    <property type="term" value="P:tRNA queuosine(34) biosynthetic process"/>
    <property type="evidence" value="ECO:0007669"/>
    <property type="project" value="UniProtKB-UniRule"/>
</dbReference>